<protein>
    <recommendedName>
        <fullName evidence="11">Beta-hexosaminidase</fullName>
        <ecNumber evidence="11">3.2.1.52</ecNumber>
    </recommendedName>
    <alternativeName>
        <fullName evidence="11">Beta-N-acetylhexosaminidase</fullName>
    </alternativeName>
    <alternativeName>
        <fullName evidence="11">N-acetyl-beta-glucosaminidase</fullName>
    </alternativeName>
</protein>
<evidence type="ECO:0000256" key="2">
    <source>
        <dbReference type="ARBA" id="ARBA00022490"/>
    </source>
</evidence>
<proteinExistence type="inferred from homology"/>
<evidence type="ECO:0000256" key="6">
    <source>
        <dbReference type="ARBA" id="ARBA00022984"/>
    </source>
</evidence>
<reference evidence="13 14" key="2">
    <citation type="journal article" date="2018" name="Int. J. Syst. Evol. Microbiol.">
        <title>Marinobacterium aestuarii sp. nov., a benzene-degrading marine bacterium isolated from estuary sediment.</title>
        <authorList>
            <person name="Bae S.S."/>
            <person name="Jung J."/>
            <person name="Chung D."/>
            <person name="Baek K."/>
        </authorList>
    </citation>
    <scope>NUCLEOTIDE SEQUENCE [LARGE SCALE GENOMIC DNA]</scope>
    <source>
        <strain evidence="13 14">ST58-10</strain>
    </source>
</reference>
<dbReference type="STRING" id="1821621.A8C75_07980"/>
<dbReference type="InterPro" id="IPR019800">
    <property type="entry name" value="Glyco_hydro_3_AS"/>
</dbReference>
<dbReference type="InterPro" id="IPR036962">
    <property type="entry name" value="Glyco_hydro_3_N_sf"/>
</dbReference>
<evidence type="ECO:0000313" key="14">
    <source>
        <dbReference type="Proteomes" id="UP000078070"/>
    </source>
</evidence>
<feature type="binding site" evidence="11">
    <location>
        <position position="63"/>
    </location>
    <ligand>
        <name>substrate</name>
    </ligand>
</feature>
<evidence type="ECO:0000256" key="9">
    <source>
        <dbReference type="ARBA" id="ARBA00023316"/>
    </source>
</evidence>
<feature type="binding site" evidence="11">
    <location>
        <position position="71"/>
    </location>
    <ligand>
        <name>substrate</name>
    </ligand>
</feature>
<dbReference type="InterPro" id="IPR022956">
    <property type="entry name" value="Beta_hexosaminidase_bac"/>
</dbReference>
<keyword evidence="5 11" id="KW-0133">Cell shape</keyword>
<feature type="binding site" evidence="11">
    <location>
        <position position="137"/>
    </location>
    <ligand>
        <name>substrate</name>
    </ligand>
</feature>
<dbReference type="RefSeq" id="WP_067380443.1">
    <property type="nucleotide sequence ID" value="NZ_CP015839.1"/>
</dbReference>
<dbReference type="InterPro" id="IPR017853">
    <property type="entry name" value="GH"/>
</dbReference>
<feature type="binding site" evidence="11">
    <location>
        <begin position="167"/>
        <end position="168"/>
    </location>
    <ligand>
        <name>substrate</name>
    </ligand>
</feature>
<gene>
    <name evidence="11" type="primary">nagZ</name>
    <name evidence="13" type="ORF">A8C75_07980</name>
</gene>
<dbReference type="GO" id="GO:0009252">
    <property type="term" value="P:peptidoglycan biosynthetic process"/>
    <property type="evidence" value="ECO:0007669"/>
    <property type="project" value="UniProtKB-KW"/>
</dbReference>
<dbReference type="PANTHER" id="PTHR30480">
    <property type="entry name" value="BETA-HEXOSAMINIDASE-RELATED"/>
    <property type="match status" value="1"/>
</dbReference>
<evidence type="ECO:0000256" key="5">
    <source>
        <dbReference type="ARBA" id="ARBA00022960"/>
    </source>
</evidence>
<evidence type="ECO:0000256" key="4">
    <source>
        <dbReference type="ARBA" id="ARBA00022801"/>
    </source>
</evidence>
<dbReference type="UniPathway" id="UPA00544"/>
<dbReference type="PANTHER" id="PTHR30480:SF13">
    <property type="entry name" value="BETA-HEXOSAMINIDASE"/>
    <property type="match status" value="1"/>
</dbReference>
<dbReference type="FunFam" id="3.20.20.300:FF:000001">
    <property type="entry name" value="Beta-hexosaminidase"/>
    <property type="match status" value="1"/>
</dbReference>
<dbReference type="AlphaFoldDB" id="A0A1A9EX88"/>
<evidence type="ECO:0000256" key="10">
    <source>
        <dbReference type="ARBA" id="ARBA00037880"/>
    </source>
</evidence>
<feature type="domain" description="Glycoside hydrolase family 3 N-terminal" evidence="12">
    <location>
        <begin position="12"/>
        <end position="295"/>
    </location>
</feature>
<evidence type="ECO:0000256" key="8">
    <source>
        <dbReference type="ARBA" id="ARBA00023306"/>
    </source>
</evidence>
<keyword evidence="8 11" id="KW-0131">Cell cycle</keyword>
<evidence type="ECO:0000256" key="11">
    <source>
        <dbReference type="HAMAP-Rule" id="MF_00364"/>
    </source>
</evidence>
<evidence type="ECO:0000256" key="1">
    <source>
        <dbReference type="ARBA" id="ARBA00001231"/>
    </source>
</evidence>
<dbReference type="GO" id="GO:0004563">
    <property type="term" value="F:beta-N-acetylhexosaminidase activity"/>
    <property type="evidence" value="ECO:0007669"/>
    <property type="project" value="UniProtKB-UniRule"/>
</dbReference>
<dbReference type="NCBIfam" id="NF003740">
    <property type="entry name" value="PRK05337.1"/>
    <property type="match status" value="1"/>
</dbReference>
<keyword evidence="3 11" id="KW-0132">Cell division</keyword>
<comment type="similarity">
    <text evidence="11">Belongs to the glycosyl hydrolase 3 family. NagZ subfamily.</text>
</comment>
<keyword evidence="14" id="KW-1185">Reference proteome</keyword>
<reference evidence="14" key="1">
    <citation type="submission" date="2016-05" db="EMBL/GenBank/DDBJ databases">
        <authorList>
            <person name="Baek K."/>
            <person name="Yang S.-J."/>
        </authorList>
    </citation>
    <scope>NUCLEOTIDE SEQUENCE [LARGE SCALE GENOMIC DNA]</scope>
    <source>
        <strain evidence="14">ST58-10</strain>
    </source>
</reference>
<dbReference type="HAMAP" id="MF_00364">
    <property type="entry name" value="NagZ"/>
    <property type="match status" value="1"/>
</dbReference>
<dbReference type="KEGG" id="mars:A8C75_07980"/>
<keyword evidence="6 11" id="KW-0573">Peptidoglycan synthesis</keyword>
<dbReference type="EMBL" id="CP015839">
    <property type="protein sequence ID" value="ANG62432.1"/>
    <property type="molecule type" value="Genomic_DNA"/>
</dbReference>
<feature type="active site" description="Proton donor/acceptor" evidence="11">
    <location>
        <position position="180"/>
    </location>
</feature>
<keyword evidence="4 11" id="KW-0378">Hydrolase</keyword>
<dbReference type="PROSITE" id="PS00775">
    <property type="entry name" value="GLYCOSYL_HYDROL_F3"/>
    <property type="match status" value="1"/>
</dbReference>
<dbReference type="OrthoDB" id="9786661at2"/>
<dbReference type="GO" id="GO:0005975">
    <property type="term" value="P:carbohydrate metabolic process"/>
    <property type="evidence" value="ECO:0007669"/>
    <property type="project" value="InterPro"/>
</dbReference>
<feature type="site" description="Important for catalytic activity" evidence="11">
    <location>
        <position position="178"/>
    </location>
</feature>
<dbReference type="InterPro" id="IPR050226">
    <property type="entry name" value="NagZ_Beta-hexosaminidase"/>
</dbReference>
<dbReference type="GO" id="GO:0005737">
    <property type="term" value="C:cytoplasm"/>
    <property type="evidence" value="ECO:0007669"/>
    <property type="project" value="UniProtKB-SubCell"/>
</dbReference>
<evidence type="ECO:0000256" key="7">
    <source>
        <dbReference type="ARBA" id="ARBA00023295"/>
    </source>
</evidence>
<organism evidence="13 14">
    <name type="scientific">Marinobacterium aestuarii</name>
    <dbReference type="NCBI Taxonomy" id="1821621"/>
    <lineage>
        <taxon>Bacteria</taxon>
        <taxon>Pseudomonadati</taxon>
        <taxon>Pseudomonadota</taxon>
        <taxon>Gammaproteobacteria</taxon>
        <taxon>Oceanospirillales</taxon>
        <taxon>Oceanospirillaceae</taxon>
        <taxon>Marinobacterium</taxon>
    </lineage>
</organism>
<dbReference type="GO" id="GO:0051301">
    <property type="term" value="P:cell division"/>
    <property type="evidence" value="ECO:0007669"/>
    <property type="project" value="UniProtKB-KW"/>
</dbReference>
<keyword evidence="2 11" id="KW-0963">Cytoplasm</keyword>
<dbReference type="Pfam" id="PF00933">
    <property type="entry name" value="Glyco_hydro_3"/>
    <property type="match status" value="1"/>
</dbReference>
<evidence type="ECO:0000256" key="3">
    <source>
        <dbReference type="ARBA" id="ARBA00022618"/>
    </source>
</evidence>
<evidence type="ECO:0000259" key="12">
    <source>
        <dbReference type="Pfam" id="PF00933"/>
    </source>
</evidence>
<accession>A0A1A9EX88</accession>
<keyword evidence="9 11" id="KW-0961">Cell wall biogenesis/degradation</keyword>
<comment type="catalytic activity">
    <reaction evidence="1 11">
        <text>Hydrolysis of terminal non-reducing N-acetyl-D-hexosamine residues in N-acetyl-beta-D-hexosaminides.</text>
        <dbReference type="EC" id="3.2.1.52"/>
    </reaction>
</comment>
<feature type="active site" description="Nucleophile" evidence="11">
    <location>
        <position position="251"/>
    </location>
</feature>
<sequence length="334" mass="35585">MTAAVLMLDLAGTELSADEAALLADDAVGGLILFSRNFESPTQLRRLIAAVRALAPDILIAVDHEGGRVQRFRQGFTLLPAMGVLAQRYACAPEAALAEAVELGWLMAAELLDMDIDISFAPVLDLDYGRSRVIGDRAFGGDGATVSALAGAFVRGMAEAGMAATGKHFPGHGWAEADSHLEIPTDERDLATIEQQDMQPFAQLIDAGLAGVMPAHVIYSTVDPSPAGFSHYWLQQVLRTQLGFRGVIFSDDLSMEGAGFAGGYAARAARALEAGCDMLLVCNHPEGAREVLDYLRAHPRVPSPAIAALRGDRRAINQQRQVRAQALAAELRAL</sequence>
<comment type="subcellular location">
    <subcellularLocation>
        <location evidence="11">Cytoplasm</location>
    </subcellularLocation>
</comment>
<evidence type="ECO:0000313" key="13">
    <source>
        <dbReference type="EMBL" id="ANG62432.1"/>
    </source>
</evidence>
<dbReference type="EC" id="3.2.1.52" evidence="11"/>
<dbReference type="GO" id="GO:0008360">
    <property type="term" value="P:regulation of cell shape"/>
    <property type="evidence" value="ECO:0007669"/>
    <property type="project" value="UniProtKB-KW"/>
</dbReference>
<keyword evidence="7 11" id="KW-0326">Glycosidase</keyword>
<dbReference type="Gene3D" id="3.20.20.300">
    <property type="entry name" value="Glycoside hydrolase, family 3, N-terminal domain"/>
    <property type="match status" value="1"/>
</dbReference>
<comment type="function">
    <text evidence="11">Plays a role in peptidoglycan recycling by cleaving the terminal beta-1,4-linked N-acetylglucosamine (GlcNAc) from peptide-linked peptidoglycan fragments, giving rise to free GlcNAc, anhydro-N-acetylmuramic acid and anhydro-N-acetylmuramic acid-linked peptides.</text>
</comment>
<dbReference type="SUPFAM" id="SSF51445">
    <property type="entry name" value="(Trans)glycosidases"/>
    <property type="match status" value="1"/>
</dbReference>
<dbReference type="Proteomes" id="UP000078070">
    <property type="component" value="Chromosome"/>
</dbReference>
<dbReference type="GO" id="GO:0071555">
    <property type="term" value="P:cell wall organization"/>
    <property type="evidence" value="ECO:0007669"/>
    <property type="project" value="UniProtKB-KW"/>
</dbReference>
<comment type="pathway">
    <text evidence="10 11">Cell wall biogenesis; peptidoglycan recycling.</text>
</comment>
<dbReference type="GO" id="GO:0009254">
    <property type="term" value="P:peptidoglycan turnover"/>
    <property type="evidence" value="ECO:0007669"/>
    <property type="project" value="UniProtKB-UniRule"/>
</dbReference>
<dbReference type="InterPro" id="IPR001764">
    <property type="entry name" value="Glyco_hydro_3_N"/>
</dbReference>
<name>A0A1A9EX88_9GAMM</name>